<comment type="subunit">
    <text evidence="4">Monomer.</text>
</comment>
<keyword evidence="4" id="KW-0234">DNA repair</keyword>
<comment type="caution">
    <text evidence="6">The sequence shown here is derived from an EMBL/GenBank/DDBJ whole genome shotgun (WGS) entry which is preliminary data.</text>
</comment>
<comment type="function">
    <text evidence="2 4">Poorly processive, error-prone DNA polymerase involved in untargeted mutagenesis. Copies undamaged DNA at stalled replication forks, which arise in vivo from mismatched or misaligned primer ends. These misaligned primers can be extended by PolIV. Exhibits no 3'-5' exonuclease (proofreading) activity. May be involved in translesional synthesis, in conjunction with the beta clamp from PolIII.</text>
</comment>
<evidence type="ECO:0000256" key="4">
    <source>
        <dbReference type="HAMAP-Rule" id="MF_01113"/>
    </source>
</evidence>
<dbReference type="Gene3D" id="3.30.70.270">
    <property type="match status" value="1"/>
</dbReference>
<dbReference type="InterPro" id="IPR043128">
    <property type="entry name" value="Rev_trsase/Diguanyl_cyclase"/>
</dbReference>
<dbReference type="Gene3D" id="1.10.150.20">
    <property type="entry name" value="5' to 3' exonuclease, C-terminal subdomain"/>
    <property type="match status" value="1"/>
</dbReference>
<dbReference type="NCBIfam" id="NF002677">
    <property type="entry name" value="PRK02406.1"/>
    <property type="match status" value="1"/>
</dbReference>
<dbReference type="Pfam" id="PF11799">
    <property type="entry name" value="IMS_C"/>
    <property type="match status" value="1"/>
</dbReference>
<dbReference type="CDD" id="cd03586">
    <property type="entry name" value="PolY_Pol_IV_kappa"/>
    <property type="match status" value="1"/>
</dbReference>
<comment type="similarity">
    <text evidence="1 4">Belongs to the DNA polymerase type-Y family.</text>
</comment>
<feature type="site" description="Substrate discrimination" evidence="4">
    <location>
        <position position="32"/>
    </location>
</feature>
<gene>
    <name evidence="4 6" type="primary">dinB</name>
    <name evidence="6" type="ORF">GCM10009720_21560</name>
</gene>
<evidence type="ECO:0000256" key="1">
    <source>
        <dbReference type="ARBA" id="ARBA00010945"/>
    </source>
</evidence>
<dbReference type="Pfam" id="PF00817">
    <property type="entry name" value="IMS"/>
    <property type="match status" value="1"/>
</dbReference>
<dbReference type="InterPro" id="IPR001126">
    <property type="entry name" value="UmuC"/>
</dbReference>
<comment type="cofactor">
    <cofactor evidence="4">
        <name>Mg(2+)</name>
        <dbReference type="ChEBI" id="CHEBI:18420"/>
    </cofactor>
    <text evidence="4">Binds 2 magnesium ions per subunit.</text>
</comment>
<keyword evidence="4" id="KW-0460">Magnesium</keyword>
<dbReference type="InterPro" id="IPR050116">
    <property type="entry name" value="DNA_polymerase-Y"/>
</dbReference>
<proteinExistence type="inferred from homology"/>
<protein>
    <recommendedName>
        <fullName evidence="4">DNA polymerase IV</fullName>
        <shortName evidence="4">Pol IV</shortName>
        <ecNumber evidence="4">2.7.7.7</ecNumber>
    </recommendedName>
</protein>
<dbReference type="SUPFAM" id="SSF56672">
    <property type="entry name" value="DNA/RNA polymerases"/>
    <property type="match status" value="1"/>
</dbReference>
<evidence type="ECO:0000313" key="6">
    <source>
        <dbReference type="EMBL" id="GAA2040829.1"/>
    </source>
</evidence>
<keyword evidence="4" id="KW-0515">Mutator protein</keyword>
<dbReference type="Pfam" id="PF11798">
    <property type="entry name" value="IMS_HHH"/>
    <property type="match status" value="1"/>
</dbReference>
<dbReference type="SUPFAM" id="SSF100879">
    <property type="entry name" value="Lesion bypass DNA polymerase (Y-family), little finger domain"/>
    <property type="match status" value="1"/>
</dbReference>
<feature type="domain" description="UmuC" evidence="5">
    <location>
        <begin position="23"/>
        <end position="203"/>
    </location>
</feature>
<dbReference type="EMBL" id="BAAAMN010000047">
    <property type="protein sequence ID" value="GAA2040829.1"/>
    <property type="molecule type" value="Genomic_DNA"/>
</dbReference>
<keyword evidence="4" id="KW-0235">DNA replication</keyword>
<dbReference type="InterPro" id="IPR043502">
    <property type="entry name" value="DNA/RNA_pol_sf"/>
</dbReference>
<dbReference type="PANTHER" id="PTHR11076:SF33">
    <property type="entry name" value="DNA POLYMERASE KAPPA"/>
    <property type="match status" value="1"/>
</dbReference>
<dbReference type="InterPro" id="IPR036775">
    <property type="entry name" value="DNA_pol_Y-fam_lit_finger_sf"/>
</dbReference>
<dbReference type="HAMAP" id="MF_01113">
    <property type="entry name" value="DNApol_IV"/>
    <property type="match status" value="1"/>
</dbReference>
<dbReference type="InterPro" id="IPR024728">
    <property type="entry name" value="PolY_HhH_motif"/>
</dbReference>
<feature type="active site" evidence="4">
    <location>
        <position position="122"/>
    </location>
</feature>
<feature type="binding site" evidence="4">
    <location>
        <position position="121"/>
    </location>
    <ligand>
        <name>Mg(2+)</name>
        <dbReference type="ChEBI" id="CHEBI:18420"/>
    </ligand>
</feature>
<keyword evidence="4" id="KW-0548">Nucleotidyltransferase</keyword>
<dbReference type="Gene3D" id="3.40.1170.60">
    <property type="match status" value="1"/>
</dbReference>
<accession>A0ABP5G642</accession>
<keyword evidence="4" id="KW-0479">Metal-binding</keyword>
<keyword evidence="4" id="KW-0239">DNA-directed DNA polymerase</keyword>
<keyword evidence="4" id="KW-0963">Cytoplasm</keyword>
<feature type="binding site" evidence="4">
    <location>
        <position position="27"/>
    </location>
    <ligand>
        <name>Mg(2+)</name>
        <dbReference type="ChEBI" id="CHEBI:18420"/>
    </ligand>
</feature>
<comment type="catalytic activity">
    <reaction evidence="3 4">
        <text>DNA(n) + a 2'-deoxyribonucleoside 5'-triphosphate = DNA(n+1) + diphosphate</text>
        <dbReference type="Rhea" id="RHEA:22508"/>
        <dbReference type="Rhea" id="RHEA-COMP:17339"/>
        <dbReference type="Rhea" id="RHEA-COMP:17340"/>
        <dbReference type="ChEBI" id="CHEBI:33019"/>
        <dbReference type="ChEBI" id="CHEBI:61560"/>
        <dbReference type="ChEBI" id="CHEBI:173112"/>
        <dbReference type="EC" id="2.7.7.7"/>
    </reaction>
</comment>
<dbReference type="InterPro" id="IPR022880">
    <property type="entry name" value="DNApol_IV"/>
</dbReference>
<evidence type="ECO:0000313" key="7">
    <source>
        <dbReference type="Proteomes" id="UP001501461"/>
    </source>
</evidence>
<dbReference type="Gene3D" id="3.30.1490.100">
    <property type="entry name" value="DNA polymerase, Y-family, little finger domain"/>
    <property type="match status" value="1"/>
</dbReference>
<keyword evidence="4" id="KW-0238">DNA-binding</keyword>
<evidence type="ECO:0000256" key="3">
    <source>
        <dbReference type="ARBA" id="ARBA00049244"/>
    </source>
</evidence>
<keyword evidence="7" id="KW-1185">Reference proteome</keyword>
<reference evidence="7" key="1">
    <citation type="journal article" date="2019" name="Int. J. Syst. Evol. Microbiol.">
        <title>The Global Catalogue of Microorganisms (GCM) 10K type strain sequencing project: providing services to taxonomists for standard genome sequencing and annotation.</title>
        <authorList>
            <consortium name="The Broad Institute Genomics Platform"/>
            <consortium name="The Broad Institute Genome Sequencing Center for Infectious Disease"/>
            <person name="Wu L."/>
            <person name="Ma J."/>
        </authorList>
    </citation>
    <scope>NUCLEOTIDE SEQUENCE [LARGE SCALE GENOMIC DNA]</scope>
    <source>
        <strain evidence="7">JCM 13595</strain>
    </source>
</reference>
<dbReference type="PROSITE" id="PS50173">
    <property type="entry name" value="UMUC"/>
    <property type="match status" value="1"/>
</dbReference>
<sequence>MVSAGQTSASRPQWADESWDSTVLHIDMDAFFLSVELLDQPELAGKPAVVGGKSGRSVVTSASYEARRYGIRSAMPMSQAVALYPRLIVIEPSREKYTRASQQVMSVLHEITPWVEQLSIDEAFIDVAGARRRLGTPAQIAALIKDRVRAATALPSTVGVAANKSVAKIASDHSKPDGIGVVPAEQTRQYLAPLPVNVIWGVGPKLVQRLNNANIHTVGDLAMQDTRRMQRWLGAVGPHIVGLARGDDLRIVEPHHDTKSVSVEHTFEQDITNAHELEKYLLDLSYECSRRMRHDGFVAWGLSVKVKDVDLSTRTKSMSLQTAASSGAVFFNHTKPLVEELMRNRWHPVRLLGVRADRVAEPVEQQETQESLFDVDETPTQTHANQDWYSTDQILDDVAKKFPSAAIKPARLLQHERQQRMSDG</sequence>
<organism evidence="6 7">
    <name type="scientific">Yaniella flava</name>
    <dbReference type="NCBI Taxonomy" id="287930"/>
    <lineage>
        <taxon>Bacteria</taxon>
        <taxon>Bacillati</taxon>
        <taxon>Actinomycetota</taxon>
        <taxon>Actinomycetes</taxon>
        <taxon>Micrococcales</taxon>
        <taxon>Micrococcaceae</taxon>
        <taxon>Yaniella</taxon>
    </lineage>
</organism>
<dbReference type="Proteomes" id="UP001501461">
    <property type="component" value="Unassembled WGS sequence"/>
</dbReference>
<evidence type="ECO:0000259" key="5">
    <source>
        <dbReference type="PROSITE" id="PS50173"/>
    </source>
</evidence>
<dbReference type="PANTHER" id="PTHR11076">
    <property type="entry name" value="DNA REPAIR POLYMERASE UMUC / TRANSFERASE FAMILY MEMBER"/>
    <property type="match status" value="1"/>
</dbReference>
<dbReference type="InterPro" id="IPR017961">
    <property type="entry name" value="DNA_pol_Y-fam_little_finger"/>
</dbReference>
<keyword evidence="4" id="KW-0808">Transferase</keyword>
<dbReference type="EC" id="2.7.7.7" evidence="4"/>
<comment type="subcellular location">
    <subcellularLocation>
        <location evidence="4">Cytoplasm</location>
    </subcellularLocation>
</comment>
<name>A0ABP5G642_9MICC</name>
<keyword evidence="4" id="KW-0227">DNA damage</keyword>
<dbReference type="RefSeq" id="WP_343958491.1">
    <property type="nucleotide sequence ID" value="NZ_BAAAMN010000047.1"/>
</dbReference>
<evidence type="ECO:0000256" key="2">
    <source>
        <dbReference type="ARBA" id="ARBA00025589"/>
    </source>
</evidence>